<organism evidence="1 2">
    <name type="scientific">candidate division WWE3 bacterium RIFOXYC1_FULL_39_7</name>
    <dbReference type="NCBI Taxonomy" id="1802643"/>
    <lineage>
        <taxon>Bacteria</taxon>
        <taxon>Katanobacteria</taxon>
    </lineage>
</organism>
<gene>
    <name evidence="1" type="ORF">A2415_04085</name>
</gene>
<dbReference type="EMBL" id="MEWA01000029">
    <property type="protein sequence ID" value="OGC68951.1"/>
    <property type="molecule type" value="Genomic_DNA"/>
</dbReference>
<dbReference type="Gene3D" id="1.25.40.10">
    <property type="entry name" value="Tetratricopeptide repeat domain"/>
    <property type="match status" value="1"/>
</dbReference>
<reference evidence="1 2" key="1">
    <citation type="journal article" date="2016" name="Nat. Commun.">
        <title>Thousands of microbial genomes shed light on interconnected biogeochemical processes in an aquifer system.</title>
        <authorList>
            <person name="Anantharaman K."/>
            <person name="Brown C.T."/>
            <person name="Hug L.A."/>
            <person name="Sharon I."/>
            <person name="Castelle C.J."/>
            <person name="Probst A.J."/>
            <person name="Thomas B.C."/>
            <person name="Singh A."/>
            <person name="Wilkins M.J."/>
            <person name="Karaoz U."/>
            <person name="Brodie E.L."/>
            <person name="Williams K.H."/>
            <person name="Hubbard S.S."/>
            <person name="Banfield J.F."/>
        </authorList>
    </citation>
    <scope>NUCLEOTIDE SEQUENCE [LARGE SCALE GENOMIC DNA]</scope>
</reference>
<name>A0A1F4WHT1_UNCKA</name>
<evidence type="ECO:0008006" key="3">
    <source>
        <dbReference type="Google" id="ProtNLM"/>
    </source>
</evidence>
<sequence>MKKLILSVIILIISFWSAQYFMRIYSADVLYESSQRYLAAEEYEDALRTASLAIKKNPLEPNYYRGRAKVYIGFLADTQNRESQLLFKTAALEDLKKAYKLNPKNLVTIRNSVPLYYFLAAEDLTQPGSKENIDEAFLSEAANFFEKTKLAFPNDVGVFTLIAKYEKRLGLEKQYEESKARVQQLRPDLLEWHENFR</sequence>
<comment type="caution">
    <text evidence="1">The sequence shown here is derived from an EMBL/GenBank/DDBJ whole genome shotgun (WGS) entry which is preliminary data.</text>
</comment>
<proteinExistence type="predicted"/>
<evidence type="ECO:0000313" key="1">
    <source>
        <dbReference type="EMBL" id="OGC68951.1"/>
    </source>
</evidence>
<protein>
    <recommendedName>
        <fullName evidence="3">Tetratricopeptide repeat-like domain-containing protein</fullName>
    </recommendedName>
</protein>
<dbReference type="Proteomes" id="UP000179113">
    <property type="component" value="Unassembled WGS sequence"/>
</dbReference>
<dbReference type="InterPro" id="IPR011990">
    <property type="entry name" value="TPR-like_helical_dom_sf"/>
</dbReference>
<evidence type="ECO:0000313" key="2">
    <source>
        <dbReference type="Proteomes" id="UP000179113"/>
    </source>
</evidence>
<accession>A0A1F4WHT1</accession>
<dbReference type="SUPFAM" id="SSF48452">
    <property type="entry name" value="TPR-like"/>
    <property type="match status" value="1"/>
</dbReference>
<dbReference type="AlphaFoldDB" id="A0A1F4WHT1"/>